<feature type="signal peptide" evidence="5">
    <location>
        <begin position="1"/>
        <end position="22"/>
    </location>
</feature>
<dbReference type="InterPro" id="IPR013201">
    <property type="entry name" value="Prot_inhib_I29"/>
</dbReference>
<dbReference type="Gene3D" id="3.90.70.10">
    <property type="entry name" value="Cysteine proteinases"/>
    <property type="match status" value="2"/>
</dbReference>
<keyword evidence="2" id="KW-0645">Protease</keyword>
<dbReference type="Pfam" id="PF00112">
    <property type="entry name" value="Peptidase_C1"/>
    <property type="match status" value="1"/>
</dbReference>
<dbReference type="InterPro" id="IPR038765">
    <property type="entry name" value="Papain-like_cys_pep_sf"/>
</dbReference>
<sequence>MVVSYVILVLTILSMDLRISQAPSRVIFQETTIADYHQHWMIQFSRVYSDESEKQMRLKIFKKNSEFIENFNNKRNQSYKLGVNEFTDLTDEEFLATNTGLSDINVISPSVTMLPWNWNVSRVGESKGWRKEGVVTPVKKQGGCGKLARITYYNKSLRIGCTARKESFIHYSSGVYNAGDCGTSMNHAVTLVGYGTSPEGIKYWLAKNSRGTTRGENGYIRLRRYVEWPRGMCGVAQYASYPVA</sequence>
<feature type="domain" description="Cathepsin propeptide inhibitor" evidence="7">
    <location>
        <begin position="37"/>
        <end position="94"/>
    </location>
</feature>
<protein>
    <recommendedName>
        <fullName evidence="9">Cathepsin propeptide inhibitor domain-containing protein</fullName>
    </recommendedName>
</protein>
<dbReference type="AlphaFoldDB" id="A0A8S9FKM3"/>
<dbReference type="GO" id="GO:0006508">
    <property type="term" value="P:proteolysis"/>
    <property type="evidence" value="ECO:0007669"/>
    <property type="project" value="UniProtKB-KW"/>
</dbReference>
<dbReference type="SMART" id="SM00645">
    <property type="entry name" value="Pept_C1"/>
    <property type="match status" value="1"/>
</dbReference>
<evidence type="ECO:0000259" key="7">
    <source>
        <dbReference type="SMART" id="SM00848"/>
    </source>
</evidence>
<organism evidence="8">
    <name type="scientific">Brassica cretica</name>
    <name type="common">Mustard</name>
    <dbReference type="NCBI Taxonomy" id="69181"/>
    <lineage>
        <taxon>Eukaryota</taxon>
        <taxon>Viridiplantae</taxon>
        <taxon>Streptophyta</taxon>
        <taxon>Embryophyta</taxon>
        <taxon>Tracheophyta</taxon>
        <taxon>Spermatophyta</taxon>
        <taxon>Magnoliopsida</taxon>
        <taxon>eudicotyledons</taxon>
        <taxon>Gunneridae</taxon>
        <taxon>Pentapetalae</taxon>
        <taxon>rosids</taxon>
        <taxon>malvids</taxon>
        <taxon>Brassicales</taxon>
        <taxon>Brassicaceae</taxon>
        <taxon>Brassiceae</taxon>
        <taxon>Brassica</taxon>
    </lineage>
</organism>
<evidence type="ECO:0000313" key="8">
    <source>
        <dbReference type="EMBL" id="KAF2533549.1"/>
    </source>
</evidence>
<gene>
    <name evidence="8" type="ORF">F2Q70_00030592</name>
</gene>
<comment type="similarity">
    <text evidence="1">Belongs to the peptidase C1 family.</text>
</comment>
<evidence type="ECO:0000256" key="4">
    <source>
        <dbReference type="ARBA" id="ARBA00022807"/>
    </source>
</evidence>
<dbReference type="PROSITE" id="PS00639">
    <property type="entry name" value="THIOL_PROTEASE_HIS"/>
    <property type="match status" value="1"/>
</dbReference>
<dbReference type="EMBL" id="QGKY02002305">
    <property type="protein sequence ID" value="KAF2533549.1"/>
    <property type="molecule type" value="Genomic_DNA"/>
</dbReference>
<evidence type="ECO:0000256" key="5">
    <source>
        <dbReference type="SAM" id="SignalP"/>
    </source>
</evidence>
<evidence type="ECO:0000256" key="3">
    <source>
        <dbReference type="ARBA" id="ARBA00022801"/>
    </source>
</evidence>
<keyword evidence="5" id="KW-0732">Signal</keyword>
<dbReference type="InterPro" id="IPR025660">
    <property type="entry name" value="Pept_his_AS"/>
</dbReference>
<dbReference type="SUPFAM" id="SSF54001">
    <property type="entry name" value="Cysteine proteinases"/>
    <property type="match status" value="1"/>
</dbReference>
<feature type="chain" id="PRO_5035777371" description="Cathepsin propeptide inhibitor domain-containing protein" evidence="5">
    <location>
        <begin position="23"/>
        <end position="244"/>
    </location>
</feature>
<dbReference type="InterPro" id="IPR000668">
    <property type="entry name" value="Peptidase_C1A_C"/>
</dbReference>
<dbReference type="InterPro" id="IPR013128">
    <property type="entry name" value="Peptidase_C1A"/>
</dbReference>
<reference evidence="8" key="1">
    <citation type="submission" date="2019-12" db="EMBL/GenBank/DDBJ databases">
        <title>Genome sequencing and annotation of Brassica cretica.</title>
        <authorList>
            <person name="Studholme D.J."/>
            <person name="Sarris P.F."/>
        </authorList>
    </citation>
    <scope>NUCLEOTIDE SEQUENCE</scope>
    <source>
        <strain evidence="8">PFS-102/07</strain>
        <tissue evidence="8">Leaf</tissue>
    </source>
</reference>
<evidence type="ECO:0000256" key="1">
    <source>
        <dbReference type="ARBA" id="ARBA00008455"/>
    </source>
</evidence>
<comment type="caution">
    <text evidence="8">The sequence shown here is derived from an EMBL/GenBank/DDBJ whole genome shotgun (WGS) entry which is preliminary data.</text>
</comment>
<keyword evidence="3" id="KW-0378">Hydrolase</keyword>
<proteinExistence type="inferred from homology"/>
<evidence type="ECO:0000256" key="2">
    <source>
        <dbReference type="ARBA" id="ARBA00022670"/>
    </source>
</evidence>
<dbReference type="Pfam" id="PF08246">
    <property type="entry name" value="Inhibitor_I29"/>
    <property type="match status" value="1"/>
</dbReference>
<evidence type="ECO:0008006" key="9">
    <source>
        <dbReference type="Google" id="ProtNLM"/>
    </source>
</evidence>
<accession>A0A8S9FKM3</accession>
<dbReference type="SMART" id="SM00848">
    <property type="entry name" value="Inhibitor_I29"/>
    <property type="match status" value="1"/>
</dbReference>
<keyword evidence="4" id="KW-0788">Thiol protease</keyword>
<name>A0A8S9FKM3_BRACR</name>
<evidence type="ECO:0000259" key="6">
    <source>
        <dbReference type="SMART" id="SM00645"/>
    </source>
</evidence>
<dbReference type="PANTHER" id="PTHR12411">
    <property type="entry name" value="CYSTEINE PROTEASE FAMILY C1-RELATED"/>
    <property type="match status" value="1"/>
</dbReference>
<dbReference type="GO" id="GO:0008234">
    <property type="term" value="F:cysteine-type peptidase activity"/>
    <property type="evidence" value="ECO:0007669"/>
    <property type="project" value="UniProtKB-KW"/>
</dbReference>
<feature type="domain" description="Peptidase C1A papain C-terminal" evidence="6">
    <location>
        <begin position="123"/>
        <end position="243"/>
    </location>
</feature>